<proteinExistence type="predicted"/>
<dbReference type="InterPro" id="IPR002364">
    <property type="entry name" value="Quin_OxRdtase/zeta-crystal_CS"/>
</dbReference>
<dbReference type="Proteomes" id="UP000189761">
    <property type="component" value="Unassembled WGS sequence"/>
</dbReference>
<dbReference type="SMART" id="SM00829">
    <property type="entry name" value="PKS_ER"/>
    <property type="match status" value="1"/>
</dbReference>
<dbReference type="GO" id="GO:0008270">
    <property type="term" value="F:zinc ion binding"/>
    <property type="evidence" value="ECO:0007669"/>
    <property type="project" value="InterPro"/>
</dbReference>
<dbReference type="EMBL" id="MTLA01000064">
    <property type="protein sequence ID" value="OOP69210.1"/>
    <property type="molecule type" value="Genomic_DNA"/>
</dbReference>
<keyword evidence="4" id="KW-1185">Reference proteome</keyword>
<dbReference type="Gene3D" id="3.90.180.10">
    <property type="entry name" value="Medium-chain alcohol dehydrogenases, catalytic domain"/>
    <property type="match status" value="1"/>
</dbReference>
<reference evidence="3 4" key="1">
    <citation type="submission" date="2017-01" db="EMBL/GenBank/DDBJ databases">
        <title>Draft genome sequence of Bacillus oleronius.</title>
        <authorList>
            <person name="Allam M."/>
        </authorList>
    </citation>
    <scope>NUCLEOTIDE SEQUENCE [LARGE SCALE GENOMIC DNA]</scope>
    <source>
        <strain evidence="3 4">DSM 9356</strain>
    </source>
</reference>
<evidence type="ECO:0000313" key="3">
    <source>
        <dbReference type="EMBL" id="OOP69210.1"/>
    </source>
</evidence>
<dbReference type="PROSITE" id="PS01162">
    <property type="entry name" value="QOR_ZETA_CRYSTAL"/>
    <property type="match status" value="1"/>
</dbReference>
<organism evidence="3 4">
    <name type="scientific">Heyndrickxia oleronia</name>
    <dbReference type="NCBI Taxonomy" id="38875"/>
    <lineage>
        <taxon>Bacteria</taxon>
        <taxon>Bacillati</taxon>
        <taxon>Bacillota</taxon>
        <taxon>Bacilli</taxon>
        <taxon>Bacillales</taxon>
        <taxon>Bacillaceae</taxon>
        <taxon>Heyndrickxia</taxon>
    </lineage>
</organism>
<dbReference type="PANTHER" id="PTHR11695">
    <property type="entry name" value="ALCOHOL DEHYDROGENASE RELATED"/>
    <property type="match status" value="1"/>
</dbReference>
<evidence type="ECO:0000256" key="1">
    <source>
        <dbReference type="ARBA" id="ARBA00023002"/>
    </source>
</evidence>
<name>A0A8E2IAX9_9BACI</name>
<dbReference type="SUPFAM" id="SSF51735">
    <property type="entry name" value="NAD(P)-binding Rossmann-fold domains"/>
    <property type="match status" value="1"/>
</dbReference>
<protein>
    <submittedName>
        <fullName evidence="3">NADPH:quinone reductase</fullName>
    </submittedName>
</protein>
<dbReference type="Pfam" id="PF08240">
    <property type="entry name" value="ADH_N"/>
    <property type="match status" value="1"/>
</dbReference>
<dbReference type="InterPro" id="IPR036291">
    <property type="entry name" value="NAD(P)-bd_dom_sf"/>
</dbReference>
<dbReference type="InterPro" id="IPR013154">
    <property type="entry name" value="ADH-like_N"/>
</dbReference>
<dbReference type="CDD" id="cd05289">
    <property type="entry name" value="MDR_like_2"/>
    <property type="match status" value="1"/>
</dbReference>
<evidence type="ECO:0000313" key="4">
    <source>
        <dbReference type="Proteomes" id="UP000189761"/>
    </source>
</evidence>
<evidence type="ECO:0000259" key="2">
    <source>
        <dbReference type="SMART" id="SM00829"/>
    </source>
</evidence>
<feature type="domain" description="Enoyl reductase (ER)" evidence="2">
    <location>
        <begin position="10"/>
        <end position="308"/>
    </location>
</feature>
<dbReference type="PANTHER" id="PTHR11695:SF294">
    <property type="entry name" value="RETICULON-4-INTERACTING PROTEIN 1, MITOCHONDRIAL"/>
    <property type="match status" value="1"/>
</dbReference>
<dbReference type="Pfam" id="PF13602">
    <property type="entry name" value="ADH_zinc_N_2"/>
    <property type="match status" value="1"/>
</dbReference>
<dbReference type="GO" id="GO:0016491">
    <property type="term" value="F:oxidoreductase activity"/>
    <property type="evidence" value="ECO:0007669"/>
    <property type="project" value="UniProtKB-KW"/>
</dbReference>
<keyword evidence="1" id="KW-0560">Oxidoreductase</keyword>
<gene>
    <name evidence="3" type="ORF">BWZ43_06365</name>
</gene>
<sequence>MKAIVIDQYGGKEELKEREMPKPTLMEGEVLIELHATSVNPIDWKLREGYLKEMLPFDFPIILGWDAAGIVSEIGANVSTVSIGDRVFVRPETTAQGTYAEYIVTEEKLLAKIPDNITFEEAAAVPLAGLTAYQCLVNFTHLNKGDKVLIHAGSGGVGSLGIQIAKSLGYFVATTGSKKNEEFLKSIGADIVIKYDQQDFEQEFKEYDLVVDTMGGDIQDKSFQVLKKGGTLVSIVQPPDEIKAEKLNVNAKYHWLIPNGEQLKKLADLMEKGKLKPVVGSIFEFSEQGVREAHALSESHHAKGKIVIKIK</sequence>
<dbReference type="InterPro" id="IPR011032">
    <property type="entry name" value="GroES-like_sf"/>
</dbReference>
<dbReference type="InterPro" id="IPR050700">
    <property type="entry name" value="YIM1/Zinc_Alcohol_DH_Fams"/>
</dbReference>
<comment type="caution">
    <text evidence="3">The sequence shown here is derived from an EMBL/GenBank/DDBJ whole genome shotgun (WGS) entry which is preliminary data.</text>
</comment>
<dbReference type="RefSeq" id="WP_078109737.1">
    <property type="nucleotide sequence ID" value="NZ_CP065424.1"/>
</dbReference>
<dbReference type="InterPro" id="IPR020843">
    <property type="entry name" value="ER"/>
</dbReference>
<accession>A0A8E2IAX9</accession>
<dbReference type="Gene3D" id="3.40.50.720">
    <property type="entry name" value="NAD(P)-binding Rossmann-like Domain"/>
    <property type="match status" value="1"/>
</dbReference>
<dbReference type="AlphaFoldDB" id="A0A8E2IAX9"/>
<dbReference type="SUPFAM" id="SSF50129">
    <property type="entry name" value="GroES-like"/>
    <property type="match status" value="1"/>
</dbReference>